<evidence type="ECO:0000256" key="4">
    <source>
        <dbReference type="ARBA" id="ARBA00022723"/>
    </source>
</evidence>
<dbReference type="Pfam" id="PF14572">
    <property type="entry name" value="Pribosyl_synth"/>
    <property type="match status" value="1"/>
</dbReference>
<dbReference type="GO" id="GO:0000287">
    <property type="term" value="F:magnesium ion binding"/>
    <property type="evidence" value="ECO:0007669"/>
    <property type="project" value="InterPro"/>
</dbReference>
<gene>
    <name evidence="12" type="primary">prsA</name>
    <name evidence="12" type="ORF">TNO010_110075</name>
</gene>
<dbReference type="Proteomes" id="UP000490060">
    <property type="component" value="Unassembled WGS sequence"/>
</dbReference>
<dbReference type="PANTHER" id="PTHR10210:SF41">
    <property type="entry name" value="RIBOSE-PHOSPHATE PYROPHOSPHOKINASE 1, CHLOROPLASTIC"/>
    <property type="match status" value="1"/>
</dbReference>
<evidence type="ECO:0000256" key="5">
    <source>
        <dbReference type="ARBA" id="ARBA00022727"/>
    </source>
</evidence>
<dbReference type="InterPro" id="IPR005946">
    <property type="entry name" value="Rib-P_diPkinase"/>
</dbReference>
<keyword evidence="9" id="KW-0460">Magnesium</keyword>
<keyword evidence="4" id="KW-0479">Metal-binding</keyword>
<dbReference type="RefSeq" id="WP_172504715.1">
    <property type="nucleotide sequence ID" value="NZ_OENE01000003.1"/>
</dbReference>
<dbReference type="GO" id="GO:0005524">
    <property type="term" value="F:ATP binding"/>
    <property type="evidence" value="ECO:0007669"/>
    <property type="project" value="UniProtKB-KW"/>
</dbReference>
<dbReference type="GO" id="GO:0004749">
    <property type="term" value="F:ribose phosphate diphosphokinase activity"/>
    <property type="evidence" value="ECO:0007669"/>
    <property type="project" value="UniProtKB-EC"/>
</dbReference>
<dbReference type="PROSITE" id="PS00114">
    <property type="entry name" value="PRPP_SYNTHASE"/>
    <property type="match status" value="1"/>
</dbReference>
<dbReference type="GO" id="GO:0006015">
    <property type="term" value="P:5-phosphoribose 1-diphosphate biosynthetic process"/>
    <property type="evidence" value="ECO:0007669"/>
    <property type="project" value="TreeGrafter"/>
</dbReference>
<keyword evidence="8" id="KW-0067">ATP-binding</keyword>
<evidence type="ECO:0000256" key="6">
    <source>
        <dbReference type="ARBA" id="ARBA00022741"/>
    </source>
</evidence>
<organism evidence="12 13">
    <name type="scientific">Tenacibaculum finnmarkense genomovar ulcerans</name>
    <dbReference type="NCBI Taxonomy" id="2781388"/>
    <lineage>
        <taxon>Bacteria</taxon>
        <taxon>Pseudomonadati</taxon>
        <taxon>Bacteroidota</taxon>
        <taxon>Flavobacteriia</taxon>
        <taxon>Flavobacteriales</taxon>
        <taxon>Flavobacteriaceae</taxon>
        <taxon>Tenacibaculum</taxon>
        <taxon>Tenacibaculum finnmarkense</taxon>
    </lineage>
</organism>
<keyword evidence="5" id="KW-0545">Nucleotide biosynthesis</keyword>
<evidence type="ECO:0000313" key="12">
    <source>
        <dbReference type="EMBL" id="SOS58102.1"/>
    </source>
</evidence>
<evidence type="ECO:0000259" key="11">
    <source>
        <dbReference type="Pfam" id="PF13793"/>
    </source>
</evidence>
<keyword evidence="6" id="KW-0547">Nucleotide-binding</keyword>
<dbReference type="NCBIfam" id="TIGR01251">
    <property type="entry name" value="ribP_PPkin"/>
    <property type="match status" value="1"/>
</dbReference>
<name>A0A2I2LD20_9FLAO</name>
<keyword evidence="7" id="KW-0418">Kinase</keyword>
<evidence type="ECO:0000256" key="1">
    <source>
        <dbReference type="ARBA" id="ARBA00013247"/>
    </source>
</evidence>
<keyword evidence="2" id="KW-0963">Cytoplasm</keyword>
<dbReference type="Pfam" id="PF13793">
    <property type="entry name" value="Pribosyltran_N"/>
    <property type="match status" value="1"/>
</dbReference>
<evidence type="ECO:0000256" key="10">
    <source>
        <dbReference type="ARBA" id="ARBA00049535"/>
    </source>
</evidence>
<evidence type="ECO:0000256" key="9">
    <source>
        <dbReference type="ARBA" id="ARBA00022842"/>
    </source>
</evidence>
<dbReference type="InterPro" id="IPR000842">
    <property type="entry name" value="PRib_PP_synth_CS"/>
</dbReference>
<dbReference type="GO" id="GO:0005737">
    <property type="term" value="C:cytoplasm"/>
    <property type="evidence" value="ECO:0007669"/>
    <property type="project" value="TreeGrafter"/>
</dbReference>
<evidence type="ECO:0000256" key="7">
    <source>
        <dbReference type="ARBA" id="ARBA00022777"/>
    </source>
</evidence>
<dbReference type="NCBIfam" id="NF002320">
    <property type="entry name" value="PRK01259.1"/>
    <property type="match status" value="1"/>
</dbReference>
<dbReference type="GO" id="GO:0009156">
    <property type="term" value="P:ribonucleoside monophosphate biosynthetic process"/>
    <property type="evidence" value="ECO:0007669"/>
    <property type="project" value="InterPro"/>
</dbReference>
<dbReference type="Gene3D" id="3.40.50.2020">
    <property type="match status" value="2"/>
</dbReference>
<dbReference type="EC" id="2.7.6.1" evidence="1"/>
<feature type="domain" description="Ribose-phosphate pyrophosphokinase N-terminal" evidence="11">
    <location>
        <begin position="9"/>
        <end position="123"/>
    </location>
</feature>
<dbReference type="EMBL" id="OENE01000003">
    <property type="protein sequence ID" value="SOS58102.1"/>
    <property type="molecule type" value="Genomic_DNA"/>
</dbReference>
<proteinExistence type="predicted"/>
<accession>A0A2I2LD20</accession>
<dbReference type="GO" id="GO:0002189">
    <property type="term" value="C:ribose phosphate diphosphokinase complex"/>
    <property type="evidence" value="ECO:0007669"/>
    <property type="project" value="TreeGrafter"/>
</dbReference>
<keyword evidence="3 12" id="KW-0808">Transferase</keyword>
<evidence type="ECO:0000256" key="3">
    <source>
        <dbReference type="ARBA" id="ARBA00022679"/>
    </source>
</evidence>
<sequence>MPTDQLSPKIFACSQSIELAKEIAKEYGIPLGDVTTTHFSDGEFQPAFEESIRGRRIFLIGSTFPSADNLMEMLLMCDAAKRASARHITAVMPYFGWARQDRKDKPRVAIGAKLVAKLLESAGATRIMTMDLHADQIQGFFEKPVDHLFGSTIFLPYVESLNLDNLTIASPDMGGSKRAYAYSKFLESDVVICYKQRQKANVIAYMELIGEVKGKNVILVDDMIDTGGTLTKAADLMMERGALSVRAICTHPILSGDAYERIQNSKLTELIVSNTIPLKKSVSKIKVVNCASLFADVMRKVHNNVSISDEFLM</sequence>
<evidence type="ECO:0000256" key="2">
    <source>
        <dbReference type="ARBA" id="ARBA00022490"/>
    </source>
</evidence>
<dbReference type="FunFam" id="3.40.50.2020:FF:000002">
    <property type="entry name" value="Ribose-phosphate pyrophosphokinase"/>
    <property type="match status" value="1"/>
</dbReference>
<dbReference type="PANTHER" id="PTHR10210">
    <property type="entry name" value="RIBOSE-PHOSPHATE DIPHOSPHOKINASE FAMILY MEMBER"/>
    <property type="match status" value="1"/>
</dbReference>
<dbReference type="GO" id="GO:0006164">
    <property type="term" value="P:purine nucleotide biosynthetic process"/>
    <property type="evidence" value="ECO:0007669"/>
    <property type="project" value="TreeGrafter"/>
</dbReference>
<dbReference type="SMART" id="SM01400">
    <property type="entry name" value="Pribosyltran_N"/>
    <property type="match status" value="1"/>
</dbReference>
<reference evidence="12 13" key="1">
    <citation type="submission" date="2017-11" db="EMBL/GenBank/DDBJ databases">
        <authorList>
            <person name="Duchaud E."/>
        </authorList>
    </citation>
    <scope>NUCLEOTIDE SEQUENCE [LARGE SCALE GENOMIC DNA]</scope>
    <source>
        <strain evidence="12 13">TNO010</strain>
    </source>
</reference>
<dbReference type="CDD" id="cd06223">
    <property type="entry name" value="PRTases_typeI"/>
    <property type="match status" value="1"/>
</dbReference>
<dbReference type="InterPro" id="IPR029099">
    <property type="entry name" value="Pribosyltran_N"/>
</dbReference>
<comment type="catalytic activity">
    <reaction evidence="10">
        <text>D-ribose 5-phosphate + ATP = 5-phospho-alpha-D-ribose 1-diphosphate + AMP + H(+)</text>
        <dbReference type="Rhea" id="RHEA:15609"/>
        <dbReference type="ChEBI" id="CHEBI:15378"/>
        <dbReference type="ChEBI" id="CHEBI:30616"/>
        <dbReference type="ChEBI" id="CHEBI:58017"/>
        <dbReference type="ChEBI" id="CHEBI:78346"/>
        <dbReference type="ChEBI" id="CHEBI:456215"/>
        <dbReference type="EC" id="2.7.6.1"/>
    </reaction>
</comment>
<dbReference type="InterPro" id="IPR000836">
    <property type="entry name" value="PRTase_dom"/>
</dbReference>
<dbReference type="FunFam" id="3.40.50.2020:FF:000007">
    <property type="entry name" value="Ribose-phosphate pyrophosphokinase"/>
    <property type="match status" value="1"/>
</dbReference>
<protein>
    <recommendedName>
        <fullName evidence="1">ribose-phosphate diphosphokinase</fullName>
        <ecNumber evidence="1">2.7.6.1</ecNumber>
    </recommendedName>
</protein>
<evidence type="ECO:0000256" key="8">
    <source>
        <dbReference type="ARBA" id="ARBA00022840"/>
    </source>
</evidence>
<dbReference type="GO" id="GO:0016301">
    <property type="term" value="F:kinase activity"/>
    <property type="evidence" value="ECO:0007669"/>
    <property type="project" value="UniProtKB-KW"/>
</dbReference>
<dbReference type="AlphaFoldDB" id="A0A2I2LD20"/>
<evidence type="ECO:0000313" key="13">
    <source>
        <dbReference type="Proteomes" id="UP000490060"/>
    </source>
</evidence>
<dbReference type="SUPFAM" id="SSF53271">
    <property type="entry name" value="PRTase-like"/>
    <property type="match status" value="1"/>
</dbReference>
<dbReference type="InterPro" id="IPR029057">
    <property type="entry name" value="PRTase-like"/>
</dbReference>